<feature type="transmembrane region" description="Helical" evidence="6">
    <location>
        <begin position="99"/>
        <end position="125"/>
    </location>
</feature>
<feature type="transmembrane region" description="Helical" evidence="6">
    <location>
        <begin position="131"/>
        <end position="151"/>
    </location>
</feature>
<dbReference type="PANTHER" id="PTHR35007:SF1">
    <property type="entry name" value="PILUS ASSEMBLY PROTEIN"/>
    <property type="match status" value="1"/>
</dbReference>
<feature type="domain" description="Type II secretion system protein GspF" evidence="7">
    <location>
        <begin position="169"/>
        <end position="297"/>
    </location>
</feature>
<evidence type="ECO:0000256" key="1">
    <source>
        <dbReference type="ARBA" id="ARBA00004651"/>
    </source>
</evidence>
<dbReference type="EMBL" id="JADJIB010000004">
    <property type="protein sequence ID" value="MBK7273854.1"/>
    <property type="molecule type" value="Genomic_DNA"/>
</dbReference>
<feature type="transmembrane region" description="Helical" evidence="6">
    <location>
        <begin position="6"/>
        <end position="24"/>
    </location>
</feature>
<reference evidence="10 11" key="1">
    <citation type="submission" date="2020-10" db="EMBL/GenBank/DDBJ databases">
        <title>Connecting structure to function with the recovery of over 1000 high-quality activated sludge metagenome-assembled genomes encoding full-length rRNA genes using long-read sequencing.</title>
        <authorList>
            <person name="Singleton C.M."/>
            <person name="Petriglieri F."/>
            <person name="Kristensen J.M."/>
            <person name="Kirkegaard R.H."/>
            <person name="Michaelsen T.Y."/>
            <person name="Andersen M.H."/>
            <person name="Karst S.M."/>
            <person name="Dueholm M.S."/>
            <person name="Nielsen P.H."/>
            <person name="Albertsen M."/>
        </authorList>
    </citation>
    <scope>NUCLEOTIDE SEQUENCE [LARGE SCALE GENOMIC DNA]</scope>
    <source>
        <strain evidence="8">AalE_18-Q3-R2-46_BAT3C.188</strain>
        <strain evidence="9">Ega_18-Q3-R5-49_MAXAC.001</strain>
    </source>
</reference>
<dbReference type="AlphaFoldDB" id="A0A935IKN1"/>
<keyword evidence="4 6" id="KW-1133">Transmembrane helix</keyword>
<evidence type="ECO:0000313" key="8">
    <source>
        <dbReference type="EMBL" id="MBK6299529.1"/>
    </source>
</evidence>
<name>A0A935IKN1_9MICO</name>
<evidence type="ECO:0000256" key="4">
    <source>
        <dbReference type="ARBA" id="ARBA00022989"/>
    </source>
</evidence>
<evidence type="ECO:0000256" key="6">
    <source>
        <dbReference type="SAM" id="Phobius"/>
    </source>
</evidence>
<dbReference type="InterPro" id="IPR018076">
    <property type="entry name" value="T2SS_GspF_dom"/>
</dbReference>
<dbReference type="PANTHER" id="PTHR35007">
    <property type="entry name" value="INTEGRAL MEMBRANE PROTEIN-RELATED"/>
    <property type="match status" value="1"/>
</dbReference>
<evidence type="ECO:0000256" key="2">
    <source>
        <dbReference type="ARBA" id="ARBA00022475"/>
    </source>
</evidence>
<accession>A0A935IKN1</accession>
<dbReference type="Proteomes" id="UP000726105">
    <property type="component" value="Unassembled WGS sequence"/>
</dbReference>
<proteinExistence type="predicted"/>
<dbReference type="GO" id="GO:0005886">
    <property type="term" value="C:plasma membrane"/>
    <property type="evidence" value="ECO:0007669"/>
    <property type="project" value="UniProtKB-SubCell"/>
</dbReference>
<dbReference type="EMBL" id="JADIXZ010000001">
    <property type="protein sequence ID" value="MBK6299529.1"/>
    <property type="molecule type" value="Genomic_DNA"/>
</dbReference>
<evidence type="ECO:0000313" key="11">
    <source>
        <dbReference type="Proteomes" id="UP000726105"/>
    </source>
</evidence>
<protein>
    <submittedName>
        <fullName evidence="9">Type II secretion system F family protein</fullName>
    </submittedName>
</protein>
<evidence type="ECO:0000313" key="9">
    <source>
        <dbReference type="EMBL" id="MBK7273854.1"/>
    </source>
</evidence>
<keyword evidence="3 6" id="KW-0812">Transmembrane</keyword>
<dbReference type="Pfam" id="PF00482">
    <property type="entry name" value="T2SSF"/>
    <property type="match status" value="1"/>
</dbReference>
<comment type="caution">
    <text evidence="9">The sequence shown here is derived from an EMBL/GenBank/DDBJ whole genome shotgun (WGS) entry which is preliminary data.</text>
</comment>
<organism evidence="9 11">
    <name type="scientific">Candidatus Phosphoribacter hodrii</name>
    <dbReference type="NCBI Taxonomy" id="2953743"/>
    <lineage>
        <taxon>Bacteria</taxon>
        <taxon>Bacillati</taxon>
        <taxon>Actinomycetota</taxon>
        <taxon>Actinomycetes</taxon>
        <taxon>Micrococcales</taxon>
        <taxon>Dermatophilaceae</taxon>
        <taxon>Candidatus Phosphoribacter</taxon>
    </lineage>
</organism>
<comment type="subcellular location">
    <subcellularLocation>
        <location evidence="1">Cell membrane</location>
        <topology evidence="1">Multi-pass membrane protein</topology>
    </subcellularLocation>
</comment>
<keyword evidence="2" id="KW-1003">Cell membrane</keyword>
<evidence type="ECO:0000259" key="7">
    <source>
        <dbReference type="Pfam" id="PF00482"/>
    </source>
</evidence>
<dbReference type="Proteomes" id="UP000718281">
    <property type="component" value="Unassembled WGS sequence"/>
</dbReference>
<evidence type="ECO:0000313" key="10">
    <source>
        <dbReference type="Proteomes" id="UP000718281"/>
    </source>
</evidence>
<evidence type="ECO:0000256" key="5">
    <source>
        <dbReference type="ARBA" id="ARBA00023136"/>
    </source>
</evidence>
<sequence>MTFVLIAGAICGVGILALVLLLDVRPARGPAALARLDLDRRRFRREAVLEVDALHAYESMRLRRVGAALRESLEARGIRLPAGLQADLAITGRSVENHLAISLASGLAGLMLPLLLVAPFAAFFGLGMGLVPLWIALLLGALGAILPSLSVQSRAADLRRDFRHVVSSFLDLVAMNLSGGRGVPEALEVASSVSTYWGMSRIREKLRNARLQGVTPWSALGELGQELAIDELRDLASALTLVAEDGAKVRDSLFARASSMRQRELADAEGRAAARSQSMVVAQMLLAIGFLTFLIFPAVARLLSS</sequence>
<gene>
    <name evidence="8" type="ORF">IPF40_00265</name>
    <name evidence="9" type="ORF">IPI13_12020</name>
</gene>
<feature type="transmembrane region" description="Helical" evidence="6">
    <location>
        <begin position="280"/>
        <end position="300"/>
    </location>
</feature>
<keyword evidence="5 6" id="KW-0472">Membrane</keyword>
<evidence type="ECO:0000256" key="3">
    <source>
        <dbReference type="ARBA" id="ARBA00022692"/>
    </source>
</evidence>